<proteinExistence type="inferred from homology"/>
<dbReference type="Gene3D" id="1.20.58.670">
    <property type="entry name" value="Dsl1p vesicle tethering complex, Tip20p subunit, domain D"/>
    <property type="match status" value="1"/>
</dbReference>
<dbReference type="Proteomes" id="UP000549394">
    <property type="component" value="Unassembled WGS sequence"/>
</dbReference>
<sequence length="775" mass="90343">MDGLSYFTTQGRLEPIGRSDEDRVMTHPSDSNRKHVTFNDIPAIVVQGDNDNTGPSVVKKEKLALCISSVMNMGRELGVVDTVKLCMYLNVPTTKLVKDTVSACEKEQEDEEFAANMLLYWRTMRASAKDRDKARELERGLRSIGREELADFFMEKYQEDIDLLLLYFAQSMMSEEIELSKIASILNAAFPQGINDLGNAEKCLEINRNKRNELQKEVESLQNEYPDLLNEVENTEQSEEVRLARQRKLFFENRQSYMDTLTRVIEFRQVKLSNNIRCSYLVEFMNDCILHWYKMIKERFSLLMEEPLKYYGWPKVIKQIEEKLPANPEWYLTQTLNWIKDHRDFMRETIQPIFDRSGLKNISAVNELSRGLVLQAMEKLAGDVDELMYDEYNFAHMIDEVLSFDKELRRNFAYPFSQPSMVTVIATQSVNSKWLLLESKFAKEKMDKMLSSETAWISSYKDVENIDEGKVPECAENFMNLMLTMTDRYKSVDNMSVKLKFASLQLQLLDDFRIRLIQIKAQIDNNPVSGQMCAILNTVFYVSQVLKEWSDLMFFQDIHEENCRRNALKNVFNQEENNSIFDGIIDLFERLVNDMTSACVSHVIDDVRNISKPYRHVNWITLKSVKEYNINPSLSVSACETLLVLKEHLHNMNDLLNRTVFEKFWINVAEELDIYFFENLIMVNRFNEGGALQLQFDMTRNLFPLFGQYTMKPENFLKRIKESCIILTLSKGTCLSLIESIQIGNFRDVLKELSVNKLKVEDVKLVINLRTDVAI</sequence>
<comment type="similarity">
    <text evidence="1">Belongs to the RINT1 family.</text>
</comment>
<organism evidence="3 4">
    <name type="scientific">Dimorphilus gyrociliatus</name>
    <dbReference type="NCBI Taxonomy" id="2664684"/>
    <lineage>
        <taxon>Eukaryota</taxon>
        <taxon>Metazoa</taxon>
        <taxon>Spiralia</taxon>
        <taxon>Lophotrochozoa</taxon>
        <taxon>Annelida</taxon>
        <taxon>Polychaeta</taxon>
        <taxon>Polychaeta incertae sedis</taxon>
        <taxon>Dinophilidae</taxon>
        <taxon>Dimorphilus</taxon>
    </lineage>
</organism>
<dbReference type="FunFam" id="1.20.58.670:FF:000003">
    <property type="entry name" value="RAD50-interacting protein 1"/>
    <property type="match status" value="1"/>
</dbReference>
<dbReference type="PROSITE" id="PS51386">
    <property type="entry name" value="RINT1_TIP20"/>
    <property type="match status" value="1"/>
</dbReference>
<feature type="coiled-coil region" evidence="2">
    <location>
        <begin position="197"/>
        <end position="238"/>
    </location>
</feature>
<gene>
    <name evidence="3" type="ORF">DGYR_LOCUS4607</name>
</gene>
<dbReference type="InterPro" id="IPR042044">
    <property type="entry name" value="EXOC6PINT-1/Sec15/Tip20_C_dom2"/>
</dbReference>
<dbReference type="GO" id="GO:0006888">
    <property type="term" value="P:endoplasmic reticulum to Golgi vesicle-mediated transport"/>
    <property type="evidence" value="ECO:0007669"/>
    <property type="project" value="InterPro"/>
</dbReference>
<dbReference type="Pfam" id="PF04437">
    <property type="entry name" value="RINT1_TIP1"/>
    <property type="match status" value="1"/>
</dbReference>
<name>A0A7I8VHZ2_9ANNE</name>
<dbReference type="PANTHER" id="PTHR13520:SF0">
    <property type="entry name" value="RAD50-INTERACTING PROTEIN 1"/>
    <property type="match status" value="1"/>
</dbReference>
<dbReference type="AlphaFoldDB" id="A0A7I8VHZ2"/>
<dbReference type="GO" id="GO:0070939">
    <property type="term" value="C:Dsl1/NZR complex"/>
    <property type="evidence" value="ECO:0007669"/>
    <property type="project" value="InterPro"/>
</dbReference>
<accession>A0A7I8VHZ2</accession>
<keyword evidence="2" id="KW-0175">Coiled coil</keyword>
<comment type="caution">
    <text evidence="3">The sequence shown here is derived from an EMBL/GenBank/DDBJ whole genome shotgun (WGS) entry which is preliminary data.</text>
</comment>
<evidence type="ECO:0000256" key="1">
    <source>
        <dbReference type="ARBA" id="ARBA00061158"/>
    </source>
</evidence>
<reference evidence="3 4" key="1">
    <citation type="submission" date="2020-08" db="EMBL/GenBank/DDBJ databases">
        <authorList>
            <person name="Hejnol A."/>
        </authorList>
    </citation>
    <scope>NUCLEOTIDE SEQUENCE [LARGE SCALE GENOMIC DNA]</scope>
</reference>
<dbReference type="GO" id="GO:0006890">
    <property type="term" value="P:retrograde vesicle-mediated transport, Golgi to endoplasmic reticulum"/>
    <property type="evidence" value="ECO:0007669"/>
    <property type="project" value="InterPro"/>
</dbReference>
<dbReference type="EMBL" id="CAJFCJ010000006">
    <property type="protein sequence ID" value="CAD5115923.1"/>
    <property type="molecule type" value="Genomic_DNA"/>
</dbReference>
<dbReference type="GO" id="GO:0060628">
    <property type="term" value="P:regulation of ER to Golgi vesicle-mediated transport"/>
    <property type="evidence" value="ECO:0007669"/>
    <property type="project" value="TreeGrafter"/>
</dbReference>
<dbReference type="OrthoDB" id="2189254at2759"/>
<evidence type="ECO:0000313" key="3">
    <source>
        <dbReference type="EMBL" id="CAD5115923.1"/>
    </source>
</evidence>
<evidence type="ECO:0000313" key="4">
    <source>
        <dbReference type="Proteomes" id="UP000549394"/>
    </source>
</evidence>
<dbReference type="PANTHER" id="PTHR13520">
    <property type="entry name" value="RAD50-INTERACTING PROTEIN 1 RINT-1"/>
    <property type="match status" value="1"/>
</dbReference>
<dbReference type="InterPro" id="IPR007528">
    <property type="entry name" value="RINT1_Tip20"/>
</dbReference>
<protein>
    <submittedName>
        <fullName evidence="3">DgyrCDS4853</fullName>
    </submittedName>
</protein>
<keyword evidence="4" id="KW-1185">Reference proteome</keyword>
<evidence type="ECO:0000256" key="2">
    <source>
        <dbReference type="SAM" id="Coils"/>
    </source>
</evidence>